<dbReference type="PANTHER" id="PTHR42709">
    <property type="entry name" value="ALKALINE PHOSPHATASE LIKE PROTEIN"/>
    <property type="match status" value="1"/>
</dbReference>
<feature type="transmembrane region" description="Helical" evidence="6">
    <location>
        <begin position="133"/>
        <end position="156"/>
    </location>
</feature>
<evidence type="ECO:0000259" key="7">
    <source>
        <dbReference type="Pfam" id="PF09335"/>
    </source>
</evidence>
<reference evidence="8 9" key="1">
    <citation type="journal article" date="2015" name="Nature">
        <title>rRNA introns, odd ribosomes, and small enigmatic genomes across a large radiation of phyla.</title>
        <authorList>
            <person name="Brown C.T."/>
            <person name="Hug L.A."/>
            <person name="Thomas B.C."/>
            <person name="Sharon I."/>
            <person name="Castelle C.J."/>
            <person name="Singh A."/>
            <person name="Wilkins M.J."/>
            <person name="Williams K.H."/>
            <person name="Banfield J.F."/>
        </authorList>
    </citation>
    <scope>NUCLEOTIDE SEQUENCE [LARGE SCALE GENOMIC DNA]</scope>
</reference>
<keyword evidence="4 6" id="KW-1133">Transmembrane helix</keyword>
<dbReference type="GO" id="GO:0005886">
    <property type="term" value="C:plasma membrane"/>
    <property type="evidence" value="ECO:0007669"/>
    <property type="project" value="UniProtKB-SubCell"/>
</dbReference>
<dbReference type="Pfam" id="PF09335">
    <property type="entry name" value="VTT_dom"/>
    <property type="match status" value="1"/>
</dbReference>
<dbReference type="InterPro" id="IPR051311">
    <property type="entry name" value="DedA_domain"/>
</dbReference>
<organism evidence="8 9">
    <name type="scientific">Candidatus Woesebacteria bacterium GW2011_GWA1_39_8</name>
    <dbReference type="NCBI Taxonomy" id="1618552"/>
    <lineage>
        <taxon>Bacteria</taxon>
        <taxon>Candidatus Woeseibacteriota</taxon>
    </lineage>
</organism>
<accession>A0A0G0PPR3</accession>
<evidence type="ECO:0000256" key="5">
    <source>
        <dbReference type="ARBA" id="ARBA00023136"/>
    </source>
</evidence>
<evidence type="ECO:0000256" key="4">
    <source>
        <dbReference type="ARBA" id="ARBA00022989"/>
    </source>
</evidence>
<feature type="transmembrane region" description="Helical" evidence="6">
    <location>
        <begin position="168"/>
        <end position="187"/>
    </location>
</feature>
<gene>
    <name evidence="8" type="ORF">UT61_C0012G0004</name>
</gene>
<proteinExistence type="predicted"/>
<name>A0A0G0PPR3_9BACT</name>
<feature type="transmembrane region" description="Helical" evidence="6">
    <location>
        <begin position="16"/>
        <end position="40"/>
    </location>
</feature>
<evidence type="ECO:0000256" key="6">
    <source>
        <dbReference type="SAM" id="Phobius"/>
    </source>
</evidence>
<dbReference type="PANTHER" id="PTHR42709:SF6">
    <property type="entry name" value="UNDECAPRENYL PHOSPHATE TRANSPORTER A"/>
    <property type="match status" value="1"/>
</dbReference>
<feature type="transmembrane region" description="Helical" evidence="6">
    <location>
        <begin position="102"/>
        <end position="121"/>
    </location>
</feature>
<evidence type="ECO:0000313" key="9">
    <source>
        <dbReference type="Proteomes" id="UP000034793"/>
    </source>
</evidence>
<feature type="domain" description="VTT" evidence="7">
    <location>
        <begin position="38"/>
        <end position="153"/>
    </location>
</feature>
<dbReference type="AlphaFoldDB" id="A0A0G0PPR3"/>
<dbReference type="EMBL" id="LBXL01000012">
    <property type="protein sequence ID" value="KKR30134.1"/>
    <property type="molecule type" value="Genomic_DNA"/>
</dbReference>
<evidence type="ECO:0000256" key="3">
    <source>
        <dbReference type="ARBA" id="ARBA00022692"/>
    </source>
</evidence>
<evidence type="ECO:0000256" key="2">
    <source>
        <dbReference type="ARBA" id="ARBA00022475"/>
    </source>
</evidence>
<dbReference type="InterPro" id="IPR032816">
    <property type="entry name" value="VTT_dom"/>
</dbReference>
<comment type="caution">
    <text evidence="8">The sequence shown here is derived from an EMBL/GenBank/DDBJ whole genome shotgun (WGS) entry which is preliminary data.</text>
</comment>
<protein>
    <recommendedName>
        <fullName evidence="7">VTT domain-containing protein</fullName>
    </recommendedName>
</protein>
<comment type="subcellular location">
    <subcellularLocation>
        <location evidence="1">Cell membrane</location>
        <topology evidence="1">Multi-pass membrane protein</topology>
    </subcellularLocation>
</comment>
<sequence length="201" mass="22681">MTNIAFLDLINLISQYSYHIVFIAMLVEGPVVTMTASFAAGLGVFNILIIFVLSIFGDLFADFAYYFIGFIGRSKILDKHGHHFGLSPKRITKLESHMHKHYWRTLIAIKLTPFISTPGLIVSGAAKIPFKKFLTVVLAITIPKSILYTVIGYTFGKANTIAIKYFKLGQYGLFIGFLIIIIISFVYERISPFIARKFEKL</sequence>
<feature type="transmembrane region" description="Helical" evidence="6">
    <location>
        <begin position="47"/>
        <end position="68"/>
    </location>
</feature>
<evidence type="ECO:0000256" key="1">
    <source>
        <dbReference type="ARBA" id="ARBA00004651"/>
    </source>
</evidence>
<keyword evidence="3 6" id="KW-0812">Transmembrane</keyword>
<keyword evidence="5 6" id="KW-0472">Membrane</keyword>
<keyword evidence="2" id="KW-1003">Cell membrane</keyword>
<evidence type="ECO:0000313" key="8">
    <source>
        <dbReference type="EMBL" id="KKR30134.1"/>
    </source>
</evidence>
<dbReference type="Proteomes" id="UP000034793">
    <property type="component" value="Unassembled WGS sequence"/>
</dbReference>